<organism evidence="2 3">
    <name type="scientific">Heracleum sosnowskyi</name>
    <dbReference type="NCBI Taxonomy" id="360622"/>
    <lineage>
        <taxon>Eukaryota</taxon>
        <taxon>Viridiplantae</taxon>
        <taxon>Streptophyta</taxon>
        <taxon>Embryophyta</taxon>
        <taxon>Tracheophyta</taxon>
        <taxon>Spermatophyta</taxon>
        <taxon>Magnoliopsida</taxon>
        <taxon>eudicotyledons</taxon>
        <taxon>Gunneridae</taxon>
        <taxon>Pentapetalae</taxon>
        <taxon>asterids</taxon>
        <taxon>campanulids</taxon>
        <taxon>Apiales</taxon>
        <taxon>Apiaceae</taxon>
        <taxon>Apioideae</taxon>
        <taxon>apioid superclade</taxon>
        <taxon>Tordylieae</taxon>
        <taxon>Tordyliinae</taxon>
        <taxon>Heracleum</taxon>
    </lineage>
</organism>
<feature type="compositionally biased region" description="Polar residues" evidence="1">
    <location>
        <begin position="92"/>
        <end position="102"/>
    </location>
</feature>
<name>A0AAD8I5P6_9APIA</name>
<gene>
    <name evidence="2" type="ORF">POM88_025814</name>
</gene>
<feature type="region of interest" description="Disordered" evidence="1">
    <location>
        <begin position="83"/>
        <end position="105"/>
    </location>
</feature>
<proteinExistence type="predicted"/>
<reference evidence="2" key="2">
    <citation type="submission" date="2023-05" db="EMBL/GenBank/DDBJ databases">
        <authorList>
            <person name="Schelkunov M.I."/>
        </authorList>
    </citation>
    <scope>NUCLEOTIDE SEQUENCE</scope>
    <source>
        <strain evidence="2">Hsosn_3</strain>
        <tissue evidence="2">Leaf</tissue>
    </source>
</reference>
<reference evidence="2" key="1">
    <citation type="submission" date="2023-02" db="EMBL/GenBank/DDBJ databases">
        <title>Genome of toxic invasive species Heracleum sosnowskyi carries increased number of genes despite the absence of recent whole-genome duplications.</title>
        <authorList>
            <person name="Schelkunov M."/>
            <person name="Shtratnikova V."/>
            <person name="Makarenko M."/>
            <person name="Klepikova A."/>
            <person name="Omelchenko D."/>
            <person name="Novikova G."/>
            <person name="Obukhova E."/>
            <person name="Bogdanov V."/>
            <person name="Penin A."/>
            <person name="Logacheva M."/>
        </authorList>
    </citation>
    <scope>NUCLEOTIDE SEQUENCE</scope>
    <source>
        <strain evidence="2">Hsosn_3</strain>
        <tissue evidence="2">Leaf</tissue>
    </source>
</reference>
<accession>A0AAD8I5P6</accession>
<keyword evidence="3" id="KW-1185">Reference proteome</keyword>
<evidence type="ECO:0008006" key="4">
    <source>
        <dbReference type="Google" id="ProtNLM"/>
    </source>
</evidence>
<dbReference type="AlphaFoldDB" id="A0AAD8I5P6"/>
<evidence type="ECO:0000313" key="3">
    <source>
        <dbReference type="Proteomes" id="UP001237642"/>
    </source>
</evidence>
<sequence length="122" mass="14164">MVFGATDASHRAIIWVTSELRRYPRVMIQVQKELEMVIGDKAIVEKLISLSWITYIWVLWPYIVVITFPKHDCVFVSASPSSLSWKIKPRPSQVTEHGQQQKGNKELVTPRLRFFFTESNNS</sequence>
<comment type="caution">
    <text evidence="2">The sequence shown here is derived from an EMBL/GenBank/DDBJ whole genome shotgun (WGS) entry which is preliminary data.</text>
</comment>
<evidence type="ECO:0000313" key="2">
    <source>
        <dbReference type="EMBL" id="KAK1379070.1"/>
    </source>
</evidence>
<dbReference type="EMBL" id="JAUIZM010000006">
    <property type="protein sequence ID" value="KAK1379070.1"/>
    <property type="molecule type" value="Genomic_DNA"/>
</dbReference>
<dbReference type="Proteomes" id="UP001237642">
    <property type="component" value="Unassembled WGS sequence"/>
</dbReference>
<evidence type="ECO:0000256" key="1">
    <source>
        <dbReference type="SAM" id="MobiDB-lite"/>
    </source>
</evidence>
<protein>
    <recommendedName>
        <fullName evidence="4">Cytochrome P450</fullName>
    </recommendedName>
</protein>